<dbReference type="STRING" id="446465.Bfae_19200"/>
<dbReference type="EMBL" id="CP001643">
    <property type="protein sequence ID" value="ACU85736.1"/>
    <property type="molecule type" value="Genomic_DNA"/>
</dbReference>
<evidence type="ECO:0000313" key="2">
    <source>
        <dbReference type="EMBL" id="ACU85736.1"/>
    </source>
</evidence>
<feature type="transmembrane region" description="Helical" evidence="1">
    <location>
        <begin position="52"/>
        <end position="77"/>
    </location>
</feature>
<name>C7MDS9_BRAFD</name>
<sequence length="163" mass="16944">MSPQPQAPDAPRRPRRAAGDRAMQRATLLALAAGIVLDAVIIAIAATRGDQAALLGALVGTALTLVMVLPTVAITFLGTRLTPVSMAATVLGSWAVKMFVVILVVIAVRDLQSISSRWIGLALLVGALSAVLVEGVLLVRARQPLNVERPTVDENGREPADGA</sequence>
<feature type="transmembrane region" description="Helical" evidence="1">
    <location>
        <begin position="84"/>
        <end position="106"/>
    </location>
</feature>
<dbReference type="eggNOG" id="ENOG5032DKN">
    <property type="taxonomic scope" value="Bacteria"/>
</dbReference>
<dbReference type="KEGG" id="bfa:Bfae_19200"/>
<keyword evidence="3" id="KW-1185">Reference proteome</keyword>
<keyword evidence="1" id="KW-0812">Transmembrane</keyword>
<feature type="transmembrane region" description="Helical" evidence="1">
    <location>
        <begin position="118"/>
        <end position="139"/>
    </location>
</feature>
<evidence type="ECO:0000313" key="3">
    <source>
        <dbReference type="Proteomes" id="UP000001919"/>
    </source>
</evidence>
<accession>C7MDS9</accession>
<dbReference type="Proteomes" id="UP000001919">
    <property type="component" value="Chromosome"/>
</dbReference>
<dbReference type="OrthoDB" id="4794174at2"/>
<dbReference type="PATRIC" id="fig|446465.5.peg.1909"/>
<evidence type="ECO:0000256" key="1">
    <source>
        <dbReference type="SAM" id="Phobius"/>
    </source>
</evidence>
<protein>
    <recommendedName>
        <fullName evidence="4">ATP synthase protein I</fullName>
    </recommendedName>
</protein>
<dbReference type="HOGENOM" id="CLU_127516_0_0_11"/>
<evidence type="ECO:0008006" key="4">
    <source>
        <dbReference type="Google" id="ProtNLM"/>
    </source>
</evidence>
<dbReference type="AlphaFoldDB" id="C7MDS9"/>
<keyword evidence="1" id="KW-1133">Transmembrane helix</keyword>
<proteinExistence type="predicted"/>
<feature type="transmembrane region" description="Helical" evidence="1">
    <location>
        <begin position="26"/>
        <end position="46"/>
    </location>
</feature>
<keyword evidence="1" id="KW-0472">Membrane</keyword>
<reference evidence="2 3" key="1">
    <citation type="journal article" date="2009" name="Stand. Genomic Sci.">
        <title>Complete genome sequence of Brachybacterium faecium type strain (Schefferle 6-10).</title>
        <authorList>
            <person name="Lapidus A."/>
            <person name="Pukall R."/>
            <person name="Labuttii K."/>
            <person name="Copeland A."/>
            <person name="Del Rio T.G."/>
            <person name="Nolan M."/>
            <person name="Chen F."/>
            <person name="Lucas S."/>
            <person name="Tice H."/>
            <person name="Cheng J.F."/>
            <person name="Bruce D."/>
            <person name="Goodwin L."/>
            <person name="Pitluck S."/>
            <person name="Rohde M."/>
            <person name="Goker M."/>
            <person name="Pati A."/>
            <person name="Ivanova N."/>
            <person name="Mavrommatis K."/>
            <person name="Chen A."/>
            <person name="Palaniappan K."/>
            <person name="D'haeseleer P."/>
            <person name="Chain P."/>
            <person name="Bristow J."/>
            <person name="Eisen J.A."/>
            <person name="Markowitz V."/>
            <person name="Hugenholtz P."/>
            <person name="Kyrpides N.C."/>
            <person name="Klenk H.P."/>
        </authorList>
    </citation>
    <scope>NUCLEOTIDE SEQUENCE [LARGE SCALE GENOMIC DNA]</scope>
    <source>
        <strain evidence="3">ATCC 43885 / DSM 4810 / JCM 11609 / LMG 19847 / NBRC 14762 / NCIMB 9860 / 6-10</strain>
    </source>
</reference>
<organism evidence="2 3">
    <name type="scientific">Brachybacterium faecium (strain ATCC 43885 / DSM 4810 / JCM 11609 / LMG 19847 / NBRC 14762 / NCIMB 9860 / 6-10)</name>
    <dbReference type="NCBI Taxonomy" id="446465"/>
    <lineage>
        <taxon>Bacteria</taxon>
        <taxon>Bacillati</taxon>
        <taxon>Actinomycetota</taxon>
        <taxon>Actinomycetes</taxon>
        <taxon>Micrococcales</taxon>
        <taxon>Dermabacteraceae</taxon>
        <taxon>Brachybacterium</taxon>
    </lineage>
</organism>
<gene>
    <name evidence="2" type="ordered locus">Bfae_19200</name>
</gene>